<organism evidence="1">
    <name type="scientific">Arundo donax</name>
    <name type="common">Giant reed</name>
    <name type="synonym">Donax arundinaceus</name>
    <dbReference type="NCBI Taxonomy" id="35708"/>
    <lineage>
        <taxon>Eukaryota</taxon>
        <taxon>Viridiplantae</taxon>
        <taxon>Streptophyta</taxon>
        <taxon>Embryophyta</taxon>
        <taxon>Tracheophyta</taxon>
        <taxon>Spermatophyta</taxon>
        <taxon>Magnoliopsida</taxon>
        <taxon>Liliopsida</taxon>
        <taxon>Poales</taxon>
        <taxon>Poaceae</taxon>
        <taxon>PACMAD clade</taxon>
        <taxon>Arundinoideae</taxon>
        <taxon>Arundineae</taxon>
        <taxon>Arundo</taxon>
    </lineage>
</organism>
<accession>A0A0A9A015</accession>
<dbReference type="AlphaFoldDB" id="A0A0A9A015"/>
<reference evidence="1" key="1">
    <citation type="submission" date="2014-09" db="EMBL/GenBank/DDBJ databases">
        <authorList>
            <person name="Magalhaes I.L.F."/>
            <person name="Oliveira U."/>
            <person name="Santos F.R."/>
            <person name="Vidigal T.H.D.A."/>
            <person name="Brescovit A.D."/>
            <person name="Santos A.J."/>
        </authorList>
    </citation>
    <scope>NUCLEOTIDE SEQUENCE</scope>
    <source>
        <tissue evidence="1">Shoot tissue taken approximately 20 cm above the soil surface</tissue>
    </source>
</reference>
<name>A0A0A9A015_ARUDO</name>
<protein>
    <submittedName>
        <fullName evidence="1">Uncharacterized protein</fullName>
    </submittedName>
</protein>
<sequence>MSSEEASDHLYRMRCEFRATDIVFTG</sequence>
<proteinExistence type="predicted"/>
<evidence type="ECO:0000313" key="1">
    <source>
        <dbReference type="EMBL" id="JAD44426.1"/>
    </source>
</evidence>
<dbReference type="EMBL" id="GBRH01253469">
    <property type="protein sequence ID" value="JAD44426.1"/>
    <property type="molecule type" value="Transcribed_RNA"/>
</dbReference>
<reference evidence="1" key="2">
    <citation type="journal article" date="2015" name="Data Brief">
        <title>Shoot transcriptome of the giant reed, Arundo donax.</title>
        <authorList>
            <person name="Barrero R.A."/>
            <person name="Guerrero F.D."/>
            <person name="Moolhuijzen P."/>
            <person name="Goolsby J.A."/>
            <person name="Tidwell J."/>
            <person name="Bellgard S.E."/>
            <person name="Bellgard M.I."/>
        </authorList>
    </citation>
    <scope>NUCLEOTIDE SEQUENCE</scope>
    <source>
        <tissue evidence="1">Shoot tissue taken approximately 20 cm above the soil surface</tissue>
    </source>
</reference>